<dbReference type="InterPro" id="IPR050624">
    <property type="entry name" value="HTH-type_Tx_Regulator"/>
</dbReference>
<name>G5GEZ9_9FIRM</name>
<dbReference type="SUPFAM" id="SSF46689">
    <property type="entry name" value="Homeodomain-like"/>
    <property type="match status" value="1"/>
</dbReference>
<dbReference type="OrthoDB" id="494991at2"/>
<dbReference type="RefSeq" id="WP_005539083.1">
    <property type="nucleotide sequence ID" value="NZ_JH378829.1"/>
</dbReference>
<feature type="domain" description="HTH tetR-type" evidence="3">
    <location>
        <begin position="6"/>
        <end position="66"/>
    </location>
</feature>
<proteinExistence type="predicted"/>
<organism evidence="4 5">
    <name type="scientific">Johnsonella ignava ATCC 51276</name>
    <dbReference type="NCBI Taxonomy" id="679200"/>
    <lineage>
        <taxon>Bacteria</taxon>
        <taxon>Bacillati</taxon>
        <taxon>Bacillota</taxon>
        <taxon>Clostridia</taxon>
        <taxon>Lachnospirales</taxon>
        <taxon>Lachnospiraceae</taxon>
        <taxon>Johnsonella</taxon>
    </lineage>
</organism>
<dbReference type="eggNOG" id="COG1309">
    <property type="taxonomic scope" value="Bacteria"/>
</dbReference>
<dbReference type="PANTHER" id="PTHR43479:SF11">
    <property type="entry name" value="ACREF_ENVCD OPERON REPRESSOR-RELATED"/>
    <property type="match status" value="1"/>
</dbReference>
<feature type="DNA-binding region" description="H-T-H motif" evidence="2">
    <location>
        <begin position="29"/>
        <end position="48"/>
    </location>
</feature>
<dbReference type="HOGENOM" id="CLU_069356_6_0_9"/>
<evidence type="ECO:0000313" key="4">
    <source>
        <dbReference type="EMBL" id="EHI56690.1"/>
    </source>
</evidence>
<protein>
    <recommendedName>
        <fullName evidence="3">HTH tetR-type domain-containing protein</fullName>
    </recommendedName>
</protein>
<keyword evidence="1 2" id="KW-0238">DNA-binding</keyword>
<dbReference type="STRING" id="679200.HMPREF9333_00137"/>
<dbReference type="PANTHER" id="PTHR43479">
    <property type="entry name" value="ACREF/ENVCD OPERON REPRESSOR-RELATED"/>
    <property type="match status" value="1"/>
</dbReference>
<dbReference type="AlphaFoldDB" id="G5GEZ9"/>
<dbReference type="PRINTS" id="PR00455">
    <property type="entry name" value="HTHTETR"/>
</dbReference>
<dbReference type="PROSITE" id="PS50977">
    <property type="entry name" value="HTH_TETR_2"/>
    <property type="match status" value="1"/>
</dbReference>
<dbReference type="Proteomes" id="UP000003011">
    <property type="component" value="Unassembled WGS sequence"/>
</dbReference>
<gene>
    <name evidence="4" type="ORF">HMPREF9333_00137</name>
</gene>
<reference evidence="4 5" key="1">
    <citation type="submission" date="2011-08" db="EMBL/GenBank/DDBJ databases">
        <title>The Genome Sequence of Johnsonella ignava ATCC 51276.</title>
        <authorList>
            <consortium name="The Broad Institute Genome Sequencing Platform"/>
            <person name="Earl A."/>
            <person name="Ward D."/>
            <person name="Feldgarden M."/>
            <person name="Gevers D."/>
            <person name="Izard J."/>
            <person name="Blanton J.M."/>
            <person name="Baranova O.V."/>
            <person name="Dewhirst F.E."/>
            <person name="Young S.K."/>
            <person name="Zeng Q."/>
            <person name="Gargeya S."/>
            <person name="Fitzgerald M."/>
            <person name="Haas B."/>
            <person name="Abouelleil A."/>
            <person name="Alvarado L."/>
            <person name="Arachchi H.M."/>
            <person name="Berlin A."/>
            <person name="Brown A."/>
            <person name="Chapman S.B."/>
            <person name="Chen Z."/>
            <person name="Dunbar C."/>
            <person name="Freedman E."/>
            <person name="Gearin G."/>
            <person name="Gellesch M."/>
            <person name="Goldberg J."/>
            <person name="Griggs A."/>
            <person name="Gujja S."/>
            <person name="Heiman D."/>
            <person name="Howarth C."/>
            <person name="Larson L."/>
            <person name="Lui A."/>
            <person name="MacDonald P.J.P."/>
            <person name="Montmayeur A."/>
            <person name="Murphy C."/>
            <person name="Neiman D."/>
            <person name="Pearson M."/>
            <person name="Priest M."/>
            <person name="Roberts A."/>
            <person name="Saif S."/>
            <person name="Shea T."/>
            <person name="Shenoy N."/>
            <person name="Sisk P."/>
            <person name="Stolte C."/>
            <person name="Sykes S."/>
            <person name="Wortman J."/>
            <person name="Nusbaum C."/>
            <person name="Birren B."/>
        </authorList>
    </citation>
    <scope>NUCLEOTIDE SEQUENCE [LARGE SCALE GENOMIC DNA]</scope>
    <source>
        <strain evidence="4 5">ATCC 51276</strain>
    </source>
</reference>
<dbReference type="PATRIC" id="fig|679200.3.peg.153"/>
<dbReference type="InterPro" id="IPR009057">
    <property type="entry name" value="Homeodomain-like_sf"/>
</dbReference>
<keyword evidence="5" id="KW-1185">Reference proteome</keyword>
<evidence type="ECO:0000313" key="5">
    <source>
        <dbReference type="Proteomes" id="UP000003011"/>
    </source>
</evidence>
<dbReference type="InterPro" id="IPR001647">
    <property type="entry name" value="HTH_TetR"/>
</dbReference>
<evidence type="ECO:0000256" key="2">
    <source>
        <dbReference type="PROSITE-ProRule" id="PRU00335"/>
    </source>
</evidence>
<evidence type="ECO:0000256" key="1">
    <source>
        <dbReference type="ARBA" id="ARBA00023125"/>
    </source>
</evidence>
<evidence type="ECO:0000259" key="3">
    <source>
        <dbReference type="PROSITE" id="PS50977"/>
    </source>
</evidence>
<dbReference type="Pfam" id="PF00440">
    <property type="entry name" value="TetR_N"/>
    <property type="match status" value="1"/>
</dbReference>
<comment type="caution">
    <text evidence="4">The sequence shown here is derived from an EMBL/GenBank/DDBJ whole genome shotgun (WGS) entry which is preliminary data.</text>
</comment>
<accession>G5GEZ9</accession>
<dbReference type="GO" id="GO:0003677">
    <property type="term" value="F:DNA binding"/>
    <property type="evidence" value="ECO:0007669"/>
    <property type="project" value="UniProtKB-UniRule"/>
</dbReference>
<dbReference type="EMBL" id="ACZL01000003">
    <property type="protein sequence ID" value="EHI56690.1"/>
    <property type="molecule type" value="Genomic_DNA"/>
</dbReference>
<dbReference type="Gene3D" id="1.10.357.10">
    <property type="entry name" value="Tetracycline Repressor, domain 2"/>
    <property type="match status" value="1"/>
</dbReference>
<sequence length="204" mass="23926">MALADSSIEPRLLESAKKEFLARGFELASLKDICDRAQVTTGALYKRYRGKEELFAAVVAEGVNSIEEARKNKSDFDFDLMSDDDLKNAWKMNKELLTGWFKLFENYRDSVVLLVKCSSGTRYSNFKHDFIEYVAENSYSMYEELIRRRLTDKKISKKIMHTLHSAYFEMVFEPYVHNFSWEDICENIDAMISFFDFEKFIGIK</sequence>